<organism evidence="2 3">
    <name type="scientific">Kutzneria chonburiensis</name>
    <dbReference type="NCBI Taxonomy" id="1483604"/>
    <lineage>
        <taxon>Bacteria</taxon>
        <taxon>Bacillati</taxon>
        <taxon>Actinomycetota</taxon>
        <taxon>Actinomycetes</taxon>
        <taxon>Pseudonocardiales</taxon>
        <taxon>Pseudonocardiaceae</taxon>
        <taxon>Kutzneria</taxon>
    </lineage>
</organism>
<evidence type="ECO:0000313" key="2">
    <source>
        <dbReference type="EMBL" id="MFC0540456.1"/>
    </source>
</evidence>
<reference evidence="2 3" key="1">
    <citation type="submission" date="2024-09" db="EMBL/GenBank/DDBJ databases">
        <authorList>
            <person name="Sun Q."/>
            <person name="Mori K."/>
        </authorList>
    </citation>
    <scope>NUCLEOTIDE SEQUENCE [LARGE SCALE GENOMIC DNA]</scope>
    <source>
        <strain evidence="2 3">TBRC 1432</strain>
    </source>
</reference>
<dbReference type="Proteomes" id="UP001589810">
    <property type="component" value="Unassembled WGS sequence"/>
</dbReference>
<dbReference type="RefSeq" id="WP_273939239.1">
    <property type="nucleotide sequence ID" value="NZ_CP097263.1"/>
</dbReference>
<accession>A0ABV6MJI3</accession>
<dbReference type="EMBL" id="JBHLUD010000001">
    <property type="protein sequence ID" value="MFC0540456.1"/>
    <property type="molecule type" value="Genomic_DNA"/>
</dbReference>
<gene>
    <name evidence="2" type="ORF">ACFFH7_03135</name>
</gene>
<proteinExistence type="predicted"/>
<comment type="caution">
    <text evidence="2">The sequence shown here is derived from an EMBL/GenBank/DDBJ whole genome shotgun (WGS) entry which is preliminary data.</text>
</comment>
<protein>
    <submittedName>
        <fullName evidence="2">Uncharacterized protein</fullName>
    </submittedName>
</protein>
<evidence type="ECO:0000256" key="1">
    <source>
        <dbReference type="SAM" id="MobiDB-lite"/>
    </source>
</evidence>
<evidence type="ECO:0000313" key="3">
    <source>
        <dbReference type="Proteomes" id="UP001589810"/>
    </source>
</evidence>
<sequence>MTSRPDRIFMTWLTSMDRVDHAVTDEEFHDNRPEPEAVCGDVITLAPMETPSGPRCVRCAAFLTARESFRDVGQRLDPHQPPSWLERLLHLNVPTSASQSPRALVRDGRFPPPVDTPAGGRP</sequence>
<feature type="region of interest" description="Disordered" evidence="1">
    <location>
        <begin position="97"/>
        <end position="122"/>
    </location>
</feature>
<keyword evidence="3" id="KW-1185">Reference proteome</keyword>
<name>A0ABV6MJI3_9PSEU</name>